<dbReference type="SUPFAM" id="SSF52121">
    <property type="entry name" value="Lumazine synthase"/>
    <property type="match status" value="1"/>
</dbReference>
<sequence>MRPKTLSPILTARGVRLAIAVGRFNERITKLLLEGALEAYARLGGDPAEVLVAWVPGSFELPLVAKKLAQRPEVDAVVALGAVIRGETPHFEYVAAQAASGLMGAMLQTEKPIVFGVLTTNTPEEAQERAGGKAGNKGAEAVFTAIEMVKLLEAIEGLSAP</sequence>
<dbReference type="InterPro" id="IPR036467">
    <property type="entry name" value="LS/RS_sf"/>
</dbReference>
<keyword evidence="4 7" id="KW-0686">Riboflavin biosynthesis</keyword>
<dbReference type="EMBL" id="JPSL02000040">
    <property type="protein sequence ID" value="KGQ21190.1"/>
    <property type="molecule type" value="Genomic_DNA"/>
</dbReference>
<feature type="binding site" evidence="7">
    <location>
        <begin position="87"/>
        <end position="88"/>
    </location>
    <ligand>
        <name>(2S)-2-hydroxy-3-oxobutyl phosphate</name>
        <dbReference type="ChEBI" id="CHEBI:58830"/>
    </ligand>
</feature>
<dbReference type="Proteomes" id="UP000030364">
    <property type="component" value="Unassembled WGS sequence"/>
</dbReference>
<keyword evidence="9" id="KW-1185">Reference proteome</keyword>
<evidence type="ECO:0000313" key="9">
    <source>
        <dbReference type="Proteomes" id="UP000030364"/>
    </source>
</evidence>
<feature type="binding site" evidence="7">
    <location>
        <position position="129"/>
    </location>
    <ligand>
        <name>(2S)-2-hydroxy-3-oxobutyl phosphate</name>
        <dbReference type="ChEBI" id="CHEBI:58830"/>
    </ligand>
</feature>
<dbReference type="Gene3D" id="3.40.50.960">
    <property type="entry name" value="Lumazine/riboflavin synthase"/>
    <property type="match status" value="1"/>
</dbReference>
<dbReference type="PATRIC" id="fig|276.5.peg.2015"/>
<evidence type="ECO:0000256" key="5">
    <source>
        <dbReference type="ARBA" id="ARBA00022679"/>
    </source>
</evidence>
<reference evidence="8 9" key="1">
    <citation type="journal article" date="2015" name="Genome Announc.">
        <title>Draft Genome Sequence of the Thermophile Thermus filiformis ATCC 43280, Producer of Carotenoid-(Di)glucoside-Branched Fatty Acid (Di)esters and Source of Hyperthermostable Enzymes of Biotechnological Interest.</title>
        <authorList>
            <person name="Mandelli F."/>
            <person name="Oliveira Ramires B."/>
            <person name="Couger M.B."/>
            <person name="Paixao D.A."/>
            <person name="Camilo C.M."/>
            <person name="Polikarpov I."/>
            <person name="Prade R."/>
            <person name="Riano-Pachon D.M."/>
            <person name="Squina F.M."/>
        </authorList>
    </citation>
    <scope>NUCLEOTIDE SEQUENCE [LARGE SCALE GENOMIC DNA]</scope>
    <source>
        <strain evidence="8 9">ATCC 43280</strain>
    </source>
</reference>
<dbReference type="Pfam" id="PF00885">
    <property type="entry name" value="DMRL_synthase"/>
    <property type="match status" value="1"/>
</dbReference>
<dbReference type="HAMAP" id="MF_00178">
    <property type="entry name" value="Lumazine_synth"/>
    <property type="match status" value="1"/>
</dbReference>
<dbReference type="AlphaFoldDB" id="A0A0A2WSD8"/>
<dbReference type="GO" id="GO:0009231">
    <property type="term" value="P:riboflavin biosynthetic process"/>
    <property type="evidence" value="ECO:0007669"/>
    <property type="project" value="UniProtKB-UniRule"/>
</dbReference>
<dbReference type="PANTHER" id="PTHR21058">
    <property type="entry name" value="6,7-DIMETHYL-8-RIBITYLLUMAZINE SYNTHASE DMRL SYNTHASE LUMAZINE SYNTHASE"/>
    <property type="match status" value="1"/>
</dbReference>
<feature type="binding site" evidence="7">
    <location>
        <begin position="58"/>
        <end position="60"/>
    </location>
    <ligand>
        <name>5-amino-6-(D-ribitylamino)uracil</name>
        <dbReference type="ChEBI" id="CHEBI:15934"/>
    </ligand>
</feature>
<evidence type="ECO:0000256" key="4">
    <source>
        <dbReference type="ARBA" id="ARBA00022619"/>
    </source>
</evidence>
<comment type="catalytic activity">
    <reaction evidence="6 7">
        <text>(2S)-2-hydroxy-3-oxobutyl phosphate + 5-amino-6-(D-ribitylamino)uracil = 6,7-dimethyl-8-(1-D-ribityl)lumazine + phosphate + 2 H2O + H(+)</text>
        <dbReference type="Rhea" id="RHEA:26152"/>
        <dbReference type="ChEBI" id="CHEBI:15377"/>
        <dbReference type="ChEBI" id="CHEBI:15378"/>
        <dbReference type="ChEBI" id="CHEBI:15934"/>
        <dbReference type="ChEBI" id="CHEBI:43474"/>
        <dbReference type="ChEBI" id="CHEBI:58201"/>
        <dbReference type="ChEBI" id="CHEBI:58830"/>
        <dbReference type="EC" id="2.5.1.78"/>
    </reaction>
</comment>
<proteinExistence type="inferred from homology"/>
<dbReference type="CDD" id="cd09209">
    <property type="entry name" value="Lumazine_synthase-I"/>
    <property type="match status" value="1"/>
</dbReference>
<dbReference type="RefSeq" id="WP_038066674.1">
    <property type="nucleotide sequence ID" value="NZ_JPSL02000040.1"/>
</dbReference>
<comment type="caution">
    <text evidence="8">The sequence shown here is derived from an EMBL/GenBank/DDBJ whole genome shotgun (WGS) entry which is preliminary data.</text>
</comment>
<evidence type="ECO:0000313" key="8">
    <source>
        <dbReference type="EMBL" id="KGQ21190.1"/>
    </source>
</evidence>
<feature type="binding site" evidence="7">
    <location>
        <position position="24"/>
    </location>
    <ligand>
        <name>5-amino-6-(D-ribitylamino)uracil</name>
        <dbReference type="ChEBI" id="CHEBI:15934"/>
    </ligand>
</feature>
<dbReference type="GO" id="GO:0000906">
    <property type="term" value="F:6,7-dimethyl-8-ribityllumazine synthase activity"/>
    <property type="evidence" value="ECO:0007669"/>
    <property type="project" value="UniProtKB-UniRule"/>
</dbReference>
<feature type="binding site" evidence="7">
    <location>
        <position position="115"/>
    </location>
    <ligand>
        <name>5-amino-6-(D-ribitylamino)uracil</name>
        <dbReference type="ChEBI" id="CHEBI:15934"/>
    </ligand>
</feature>
<dbReference type="GO" id="GO:0009349">
    <property type="term" value="C:riboflavin synthase complex"/>
    <property type="evidence" value="ECO:0007669"/>
    <property type="project" value="UniProtKB-UniRule"/>
</dbReference>
<evidence type="ECO:0000256" key="1">
    <source>
        <dbReference type="ARBA" id="ARBA00004917"/>
    </source>
</evidence>
<evidence type="ECO:0000256" key="7">
    <source>
        <dbReference type="HAMAP-Rule" id="MF_00178"/>
    </source>
</evidence>
<accession>A0A0A2WSD8</accession>
<evidence type="ECO:0000256" key="6">
    <source>
        <dbReference type="ARBA" id="ARBA00048785"/>
    </source>
</evidence>
<comment type="similarity">
    <text evidence="2 7">Belongs to the DMRL synthase family.</text>
</comment>
<dbReference type="InterPro" id="IPR002180">
    <property type="entry name" value="LS/RS"/>
</dbReference>
<evidence type="ECO:0000256" key="3">
    <source>
        <dbReference type="ARBA" id="ARBA00012664"/>
    </source>
</evidence>
<dbReference type="EC" id="2.5.1.78" evidence="3 7"/>
<feature type="active site" description="Proton donor" evidence="7">
    <location>
        <position position="90"/>
    </location>
</feature>
<dbReference type="NCBIfam" id="TIGR00114">
    <property type="entry name" value="lumazine-synth"/>
    <property type="match status" value="1"/>
</dbReference>
<dbReference type="InterPro" id="IPR034964">
    <property type="entry name" value="LS"/>
</dbReference>
<name>A0A0A2WSD8_THEFI</name>
<dbReference type="STRING" id="276.THFILI_10755"/>
<comment type="pathway">
    <text evidence="1 7">Cofactor biosynthesis; riboflavin biosynthesis; riboflavin from 2-hydroxy-3-oxobutyl phosphate and 5-amino-6-(D-ribitylamino)uracil: step 1/2.</text>
</comment>
<comment type="function">
    <text evidence="7">Catalyzes the formation of 6,7-dimethyl-8-ribityllumazine by condensation of 5-amino-6-(D-ribitylamino)uracil with 3,4-dihydroxy-2-butanone 4-phosphate. This is the penultimate step in the biosynthesis of riboflavin.</text>
</comment>
<dbReference type="UniPathway" id="UPA00275">
    <property type="reaction ID" value="UER00404"/>
</dbReference>
<gene>
    <name evidence="7 8" type="primary">ribH</name>
    <name evidence="8" type="ORF">THFILI_10755</name>
</gene>
<evidence type="ECO:0000256" key="2">
    <source>
        <dbReference type="ARBA" id="ARBA00007424"/>
    </source>
</evidence>
<dbReference type="PANTHER" id="PTHR21058:SF0">
    <property type="entry name" value="6,7-DIMETHYL-8-RIBITYLLUMAZINE SYNTHASE"/>
    <property type="match status" value="1"/>
</dbReference>
<organism evidence="8 9">
    <name type="scientific">Thermus filiformis</name>
    <dbReference type="NCBI Taxonomy" id="276"/>
    <lineage>
        <taxon>Bacteria</taxon>
        <taxon>Thermotogati</taxon>
        <taxon>Deinococcota</taxon>
        <taxon>Deinococci</taxon>
        <taxon>Thermales</taxon>
        <taxon>Thermaceae</taxon>
        <taxon>Thermus</taxon>
    </lineage>
</organism>
<feature type="binding site" evidence="7">
    <location>
        <begin position="82"/>
        <end position="84"/>
    </location>
    <ligand>
        <name>5-amino-6-(D-ribitylamino)uracil</name>
        <dbReference type="ChEBI" id="CHEBI:15934"/>
    </ligand>
</feature>
<protein>
    <recommendedName>
        <fullName evidence="3 7">6,7-dimethyl-8-ribityllumazine synthase</fullName>
        <shortName evidence="7">DMRL synthase</shortName>
        <shortName evidence="7">LS</shortName>
        <shortName evidence="7">Lumazine synthase</shortName>
        <ecNumber evidence="3 7">2.5.1.78</ecNumber>
    </recommendedName>
</protein>
<keyword evidence="5 7" id="KW-0808">Transferase</keyword>
<dbReference type="OrthoDB" id="9809709at2"/>